<evidence type="ECO:0000256" key="6">
    <source>
        <dbReference type="SAM" id="Phobius"/>
    </source>
</evidence>
<feature type="transmembrane region" description="Helical" evidence="6">
    <location>
        <begin position="435"/>
        <end position="458"/>
    </location>
</feature>
<evidence type="ECO:0000313" key="8">
    <source>
        <dbReference type="Proteomes" id="UP000265581"/>
    </source>
</evidence>
<sequence length="499" mass="50347">MAEGPSRGIAWAGLVNLVGGATGSLIGLVLAAVVGRQLGTEGAGSYFVVVAAVMIVSNVAELGADTGLVRFVSAARATGRSADIPRLVAIAVRPVAMGGVVVVAAAACWVALPGPAATGVDDGLVVAAAAAAVLASMIAVVLAVARGMGDVVSYPLLQGVGLPVLRLVAVLTVVTAGGGVLGALAAWMSPVPLVLGAACLVVLRATRRHATTTPVSETSAEHDRRLRRDFWSFSAVRGVSATVEILLEWADVILVGALTSAEAAGVYAVVTRCARAGEVVQQAARVAVGPQVSAALARGAVREAGEIYGLVTAAMIWMAWPFFIVLAVFSDSVLAIFGEGFAEGARALTVLSVAMALATAAGTVQTILLMGGRSSWQLGDKTAALAVNLVLDLVLVPVWGIEGAAVAWAVTILLDTALVVYQVQWLMGLRPAGRHLVVAAGLSVAVVGTVAAGGRLLLGSSLPAMLVVTAVAALAYLVASIPLRSRLGLTDLVRHRSGA</sequence>
<feature type="transmembrane region" description="Helical" evidence="6">
    <location>
        <begin position="12"/>
        <end position="34"/>
    </location>
</feature>
<dbReference type="PANTHER" id="PTHR30250">
    <property type="entry name" value="PST FAMILY PREDICTED COLANIC ACID TRANSPORTER"/>
    <property type="match status" value="1"/>
</dbReference>
<proteinExistence type="predicted"/>
<evidence type="ECO:0000256" key="5">
    <source>
        <dbReference type="ARBA" id="ARBA00023136"/>
    </source>
</evidence>
<name>A0A371PD25_9ACTN</name>
<feature type="transmembrane region" description="Helical" evidence="6">
    <location>
        <begin position="90"/>
        <end position="112"/>
    </location>
</feature>
<comment type="subcellular location">
    <subcellularLocation>
        <location evidence="1">Cell membrane</location>
        <topology evidence="1">Multi-pass membrane protein</topology>
    </subcellularLocation>
</comment>
<dbReference type="EMBL" id="QUBR01000001">
    <property type="protein sequence ID" value="REK73841.1"/>
    <property type="molecule type" value="Genomic_DNA"/>
</dbReference>
<comment type="caution">
    <text evidence="7">The sequence shown here is derived from an EMBL/GenBank/DDBJ whole genome shotgun (WGS) entry which is preliminary data.</text>
</comment>
<accession>A0A371PD25</accession>
<keyword evidence="5 6" id="KW-0472">Membrane</keyword>
<dbReference type="Proteomes" id="UP000265581">
    <property type="component" value="Unassembled WGS sequence"/>
</dbReference>
<evidence type="ECO:0000256" key="1">
    <source>
        <dbReference type="ARBA" id="ARBA00004651"/>
    </source>
</evidence>
<feature type="transmembrane region" description="Helical" evidence="6">
    <location>
        <begin position="464"/>
        <end position="483"/>
    </location>
</feature>
<evidence type="ECO:0000256" key="4">
    <source>
        <dbReference type="ARBA" id="ARBA00022989"/>
    </source>
</evidence>
<feature type="transmembrane region" description="Helical" evidence="6">
    <location>
        <begin position="124"/>
        <end position="144"/>
    </location>
</feature>
<keyword evidence="4 6" id="KW-1133">Transmembrane helix</keyword>
<organism evidence="7 8">
    <name type="scientific">Aeromicrobium endophyticum</name>
    <dbReference type="NCBI Taxonomy" id="2292704"/>
    <lineage>
        <taxon>Bacteria</taxon>
        <taxon>Bacillati</taxon>
        <taxon>Actinomycetota</taxon>
        <taxon>Actinomycetes</taxon>
        <taxon>Propionibacteriales</taxon>
        <taxon>Nocardioidaceae</taxon>
        <taxon>Aeromicrobium</taxon>
    </lineage>
</organism>
<keyword evidence="3 6" id="KW-0812">Transmembrane</keyword>
<keyword evidence="2" id="KW-1003">Cell membrane</keyword>
<feature type="transmembrane region" description="Helical" evidence="6">
    <location>
        <begin position="184"/>
        <end position="203"/>
    </location>
</feature>
<dbReference type="InterPro" id="IPR002797">
    <property type="entry name" value="Polysacc_synth"/>
</dbReference>
<keyword evidence="8" id="KW-1185">Reference proteome</keyword>
<gene>
    <name evidence="7" type="ORF">DX116_10055</name>
</gene>
<feature type="transmembrane region" description="Helical" evidence="6">
    <location>
        <begin position="405"/>
        <end position="423"/>
    </location>
</feature>
<dbReference type="RefSeq" id="WP_119703950.1">
    <property type="nucleotide sequence ID" value="NZ_JBHSOI010000001.1"/>
</dbReference>
<feature type="transmembrane region" description="Helical" evidence="6">
    <location>
        <begin position="46"/>
        <end position="69"/>
    </location>
</feature>
<evidence type="ECO:0000313" key="7">
    <source>
        <dbReference type="EMBL" id="REK73841.1"/>
    </source>
</evidence>
<feature type="transmembrane region" description="Helical" evidence="6">
    <location>
        <begin position="349"/>
        <end position="370"/>
    </location>
</feature>
<reference evidence="7 8" key="1">
    <citation type="submission" date="2018-08" db="EMBL/GenBank/DDBJ databases">
        <title>Aeromicrobium sp. M2KJ-4, whole genome shotgun sequence.</title>
        <authorList>
            <person name="Tuo L."/>
        </authorList>
    </citation>
    <scope>NUCLEOTIDE SEQUENCE [LARGE SCALE GENOMIC DNA]</scope>
    <source>
        <strain evidence="7 8">M2KJ-4</strain>
    </source>
</reference>
<feature type="transmembrane region" description="Helical" evidence="6">
    <location>
        <begin position="307"/>
        <end position="329"/>
    </location>
</feature>
<evidence type="ECO:0000256" key="2">
    <source>
        <dbReference type="ARBA" id="ARBA00022475"/>
    </source>
</evidence>
<dbReference type="GO" id="GO:0005886">
    <property type="term" value="C:plasma membrane"/>
    <property type="evidence" value="ECO:0007669"/>
    <property type="project" value="UniProtKB-SubCell"/>
</dbReference>
<protein>
    <submittedName>
        <fullName evidence="7">Lipopolysaccharide biosynthesis protein</fullName>
    </submittedName>
</protein>
<feature type="transmembrane region" description="Helical" evidence="6">
    <location>
        <begin position="382"/>
        <end position="399"/>
    </location>
</feature>
<dbReference type="InterPro" id="IPR050833">
    <property type="entry name" value="Poly_Biosynth_Transport"/>
</dbReference>
<dbReference type="Pfam" id="PF01943">
    <property type="entry name" value="Polysacc_synt"/>
    <property type="match status" value="1"/>
</dbReference>
<dbReference type="PANTHER" id="PTHR30250:SF27">
    <property type="entry name" value="POLYSACCHARIDE BIOSYNTHESIS PROTEIN"/>
    <property type="match status" value="1"/>
</dbReference>
<dbReference type="OrthoDB" id="3246908at2"/>
<evidence type="ECO:0000256" key="3">
    <source>
        <dbReference type="ARBA" id="ARBA00022692"/>
    </source>
</evidence>
<feature type="transmembrane region" description="Helical" evidence="6">
    <location>
        <begin position="156"/>
        <end position="178"/>
    </location>
</feature>
<dbReference type="AlphaFoldDB" id="A0A371PD25"/>